<proteinExistence type="predicted"/>
<dbReference type="Proteomes" id="UP000663651">
    <property type="component" value="Chromosome"/>
</dbReference>
<dbReference type="InterPro" id="IPR050834">
    <property type="entry name" value="Glycosyltransf_2"/>
</dbReference>
<protein>
    <submittedName>
        <fullName evidence="2">Glycosyltransferase</fullName>
    </submittedName>
</protein>
<evidence type="ECO:0000313" key="2">
    <source>
        <dbReference type="EMBL" id="QSV44939.1"/>
    </source>
</evidence>
<dbReference type="InterPro" id="IPR029044">
    <property type="entry name" value="Nucleotide-diphossugar_trans"/>
</dbReference>
<dbReference type="Gene3D" id="3.90.550.10">
    <property type="entry name" value="Spore Coat Polysaccharide Biosynthesis Protein SpsA, Chain A"/>
    <property type="match status" value="1"/>
</dbReference>
<dbReference type="EMBL" id="CP071382">
    <property type="protein sequence ID" value="QSV44939.1"/>
    <property type="molecule type" value="Genomic_DNA"/>
</dbReference>
<dbReference type="InterPro" id="IPR001173">
    <property type="entry name" value="Glyco_trans_2-like"/>
</dbReference>
<evidence type="ECO:0000259" key="1">
    <source>
        <dbReference type="Pfam" id="PF00535"/>
    </source>
</evidence>
<dbReference type="RefSeq" id="WP_207162753.1">
    <property type="nucleotide sequence ID" value="NZ_CP071382.1"/>
</dbReference>
<name>A0ABX7Q0L9_9BACT</name>
<reference evidence="2 3" key="1">
    <citation type="submission" date="2021-03" db="EMBL/GenBank/DDBJ databases">
        <title>Geobacter metallireducens gen. nov. sp. nov., a microorganism capable of coupling the complete oxidation of organic compounds to the reduction of iron and other metals.</title>
        <authorList>
            <person name="Li Y."/>
        </authorList>
    </citation>
    <scope>NUCLEOTIDE SEQUENCE [LARGE SCALE GENOMIC DNA]</scope>
    <source>
        <strain evidence="2 3">Jerry-YX</strain>
    </source>
</reference>
<dbReference type="SUPFAM" id="SSF53448">
    <property type="entry name" value="Nucleotide-diphospho-sugar transferases"/>
    <property type="match status" value="1"/>
</dbReference>
<organism evidence="2 3">
    <name type="scientific">Geobacter benzoatilyticus</name>
    <dbReference type="NCBI Taxonomy" id="2815309"/>
    <lineage>
        <taxon>Bacteria</taxon>
        <taxon>Pseudomonadati</taxon>
        <taxon>Thermodesulfobacteriota</taxon>
        <taxon>Desulfuromonadia</taxon>
        <taxon>Geobacterales</taxon>
        <taxon>Geobacteraceae</taxon>
        <taxon>Geobacter</taxon>
    </lineage>
</organism>
<dbReference type="PANTHER" id="PTHR43685:SF11">
    <property type="entry name" value="GLYCOSYLTRANSFERASE TAGX-RELATED"/>
    <property type="match status" value="1"/>
</dbReference>
<feature type="domain" description="Glycosyltransferase 2-like" evidence="1">
    <location>
        <begin position="26"/>
        <end position="194"/>
    </location>
</feature>
<dbReference type="Pfam" id="PF00535">
    <property type="entry name" value="Glycos_transf_2"/>
    <property type="match status" value="1"/>
</dbReference>
<dbReference type="PANTHER" id="PTHR43685">
    <property type="entry name" value="GLYCOSYLTRANSFERASE"/>
    <property type="match status" value="1"/>
</dbReference>
<evidence type="ECO:0000313" key="3">
    <source>
        <dbReference type="Proteomes" id="UP000663651"/>
    </source>
</evidence>
<accession>A0ABX7Q0L9</accession>
<keyword evidence="3" id="KW-1185">Reference proteome</keyword>
<sequence>MGALGFVSLLEDVRLEGVAARDPFVTVIVTNYNYGKYVADCLRSIARQTYSNFKCIVVDDCSTDDSPGIIQAFISSGEAAGRFTFVRHETNRGQMGGFVTGLHHAEGSFVVYVDADDLLLEDFIEAHLYAHARFEPVAYTSSNQYQIDEYGEIVSGIHSDHKAKGRFKYVTSRPIYHPYWVWATTSSMMFRRSVLDLIVPGNTDTYRICADNYICHFANLVGGSLLIPTVHGCYRRHGSNHFSSNRILGGDHPTGDMERHPKHHEIRLGIFAHLCEKSDWFIPALSKGKFLKTVAKTVGPAELLKFASKLPPAFPVRQAATLCLLLRMGEVVRLVRAFVMPRTGCLKHQFSGDADILRLPGE</sequence>
<gene>
    <name evidence="2" type="ORF">JZM60_12365</name>
</gene>